<reference evidence="2 3" key="1">
    <citation type="submission" date="2024-01" db="EMBL/GenBank/DDBJ databases">
        <title>The strains designed SYSU M86414 and SYSU M84420 isolated from the marine sediment in San Sha City (Hainan Province, China).</title>
        <authorList>
            <person name="Guo D."/>
        </authorList>
    </citation>
    <scope>NUCLEOTIDE SEQUENCE [LARGE SCALE GENOMIC DNA]</scope>
    <source>
        <strain evidence="2 3">SYSU M84420</strain>
    </source>
</reference>
<dbReference type="InterPro" id="IPR007712">
    <property type="entry name" value="RelE/ParE_toxin"/>
</dbReference>
<protein>
    <submittedName>
        <fullName evidence="2">Type II toxin-antitoxin system RelE/ParE family toxin</fullName>
    </submittedName>
</protein>
<keyword evidence="3" id="KW-1185">Reference proteome</keyword>
<gene>
    <name evidence="2" type="ORF">VOP03_03855</name>
</gene>
<dbReference type="EMBL" id="JAYMGW010000002">
    <property type="protein sequence ID" value="MEC4264471.1"/>
    <property type="molecule type" value="Genomic_DNA"/>
</dbReference>
<proteinExistence type="predicted"/>
<accession>A0ABU6IN21</accession>
<keyword evidence="1" id="KW-1277">Toxin-antitoxin system</keyword>
<evidence type="ECO:0000256" key="1">
    <source>
        <dbReference type="ARBA" id="ARBA00022649"/>
    </source>
</evidence>
<dbReference type="Gene3D" id="3.30.2310.20">
    <property type="entry name" value="RelE-like"/>
    <property type="match status" value="1"/>
</dbReference>
<dbReference type="RefSeq" id="WP_326277254.1">
    <property type="nucleotide sequence ID" value="NZ_JAYKYV010000002.1"/>
</dbReference>
<evidence type="ECO:0000313" key="3">
    <source>
        <dbReference type="Proteomes" id="UP001355298"/>
    </source>
</evidence>
<evidence type="ECO:0000313" key="2">
    <source>
        <dbReference type="EMBL" id="MEC4264471.1"/>
    </source>
</evidence>
<organism evidence="2 3">
    <name type="scientific">Flagellimonas halotolerans</name>
    <dbReference type="NCBI Taxonomy" id="3112164"/>
    <lineage>
        <taxon>Bacteria</taxon>
        <taxon>Pseudomonadati</taxon>
        <taxon>Bacteroidota</taxon>
        <taxon>Flavobacteriia</taxon>
        <taxon>Flavobacteriales</taxon>
        <taxon>Flavobacteriaceae</taxon>
        <taxon>Flagellimonas</taxon>
    </lineage>
</organism>
<dbReference type="Proteomes" id="UP001355298">
    <property type="component" value="Unassembled WGS sequence"/>
</dbReference>
<dbReference type="InterPro" id="IPR035093">
    <property type="entry name" value="RelE/ParE_toxin_dom_sf"/>
</dbReference>
<name>A0ABU6IN21_9FLAO</name>
<sequence>MSRKVKISKTAEKKISELLDYLQENWSLKVKLDFVKKLDKSIDLIKSDPNIFPESDKKLGLYKCVISKQTTMYYRFNSKTIFIVTIFDNRQNPSKLNKEIK</sequence>
<comment type="caution">
    <text evidence="2">The sequence shown here is derived from an EMBL/GenBank/DDBJ whole genome shotgun (WGS) entry which is preliminary data.</text>
</comment>
<dbReference type="Pfam" id="PF05016">
    <property type="entry name" value="ParE_toxin"/>
    <property type="match status" value="1"/>
</dbReference>